<dbReference type="SUPFAM" id="SSF143865">
    <property type="entry name" value="CorA soluble domain-like"/>
    <property type="match status" value="1"/>
</dbReference>
<keyword evidence="5 8" id="KW-0812">Transmembrane</keyword>
<keyword evidence="3" id="KW-0813">Transport</keyword>
<dbReference type="PANTHER" id="PTHR46494">
    <property type="entry name" value="CORA FAMILY METAL ION TRANSPORTER (EUROFUNG)"/>
    <property type="match status" value="1"/>
</dbReference>
<feature type="transmembrane region" description="Helical" evidence="8">
    <location>
        <begin position="299"/>
        <end position="317"/>
    </location>
</feature>
<feature type="transmembrane region" description="Helical" evidence="8">
    <location>
        <begin position="265"/>
        <end position="287"/>
    </location>
</feature>
<dbReference type="Pfam" id="PF01544">
    <property type="entry name" value="CorA"/>
    <property type="match status" value="1"/>
</dbReference>
<evidence type="ECO:0000256" key="4">
    <source>
        <dbReference type="ARBA" id="ARBA00022475"/>
    </source>
</evidence>
<dbReference type="SUPFAM" id="SSF144083">
    <property type="entry name" value="Magnesium transport protein CorA, transmembrane region"/>
    <property type="match status" value="1"/>
</dbReference>
<dbReference type="InterPro" id="IPR045861">
    <property type="entry name" value="CorA_cytoplasmic_dom"/>
</dbReference>
<dbReference type="GO" id="GO:0015095">
    <property type="term" value="F:magnesium ion transmembrane transporter activity"/>
    <property type="evidence" value="ECO:0007669"/>
    <property type="project" value="TreeGrafter"/>
</dbReference>
<evidence type="ECO:0000313" key="9">
    <source>
        <dbReference type="EMBL" id="BDU78531.1"/>
    </source>
</evidence>
<name>A0AA48KDT2_9BACT</name>
<dbReference type="Gene3D" id="1.20.58.340">
    <property type="entry name" value="Magnesium transport protein CorA, transmembrane region"/>
    <property type="match status" value="2"/>
</dbReference>
<dbReference type="CDD" id="cd12822">
    <property type="entry name" value="TmCorA-like"/>
    <property type="match status" value="1"/>
</dbReference>
<evidence type="ECO:0000256" key="6">
    <source>
        <dbReference type="ARBA" id="ARBA00022989"/>
    </source>
</evidence>
<accession>A0AA48KDT2</accession>
<dbReference type="GO" id="GO:0000287">
    <property type="term" value="F:magnesium ion binding"/>
    <property type="evidence" value="ECO:0007669"/>
    <property type="project" value="TreeGrafter"/>
</dbReference>
<gene>
    <name evidence="9" type="primary">corA</name>
    <name evidence="9" type="ORF">METESE_34890</name>
</gene>
<keyword evidence="4" id="KW-1003">Cell membrane</keyword>
<keyword evidence="10" id="KW-1185">Reference proteome</keyword>
<dbReference type="Gene3D" id="3.30.460.20">
    <property type="entry name" value="CorA soluble domain-like"/>
    <property type="match status" value="1"/>
</dbReference>
<protein>
    <submittedName>
        <fullName evidence="9">Magnesium transport protein CorA</fullName>
    </submittedName>
</protein>
<dbReference type="GO" id="GO:0015087">
    <property type="term" value="F:cobalt ion transmembrane transporter activity"/>
    <property type="evidence" value="ECO:0007669"/>
    <property type="project" value="TreeGrafter"/>
</dbReference>
<evidence type="ECO:0000256" key="8">
    <source>
        <dbReference type="SAM" id="Phobius"/>
    </source>
</evidence>
<dbReference type="PANTHER" id="PTHR46494:SF1">
    <property type="entry name" value="CORA FAMILY METAL ION TRANSPORTER (EUROFUNG)"/>
    <property type="match status" value="1"/>
</dbReference>
<evidence type="ECO:0000256" key="3">
    <source>
        <dbReference type="ARBA" id="ARBA00022448"/>
    </source>
</evidence>
<keyword evidence="6 8" id="KW-1133">Transmembrane helix</keyword>
<evidence type="ECO:0000256" key="2">
    <source>
        <dbReference type="ARBA" id="ARBA00009765"/>
    </source>
</evidence>
<dbReference type="KEGG" id="msea:METESE_34890"/>
<keyword evidence="7 8" id="KW-0472">Membrane</keyword>
<dbReference type="Proteomes" id="UP001228113">
    <property type="component" value="Chromosome"/>
</dbReference>
<dbReference type="GO" id="GO:0005886">
    <property type="term" value="C:plasma membrane"/>
    <property type="evidence" value="ECO:0007669"/>
    <property type="project" value="UniProtKB-SubCell"/>
</dbReference>
<sequence>MSLRAWLLTPRGTDPLPDPAALPRLLGEGVPVWLDLTLPDVPDLGPLRACLPGHPLNWEDAGKPGQRPKLEDHGDHLFLIVRSLDTREKRLARQLQTLQVACFLTPRLLVTIRSGPLEVLDQVAARFASGQSPVPPGPDAVLHGLLDGIVDAFAPHLEQWELEVERLDQEALRDPRTPVLERILSIRKLMVRLRRLAAGQADLVLHLAKGREGMVQPEVRPYFQDVHDHLMNVLEGADSLRDSVTIAVDIYLNSVNNRLNEIMKILTVMSSIMLPLGLVTGVFGMNFLRMPGLQHPAGFWWTLAGMGLLTAGLLLAFRRYRLL</sequence>
<dbReference type="EMBL" id="AP027081">
    <property type="protein sequence ID" value="BDU78531.1"/>
    <property type="molecule type" value="Genomic_DNA"/>
</dbReference>
<evidence type="ECO:0000256" key="5">
    <source>
        <dbReference type="ARBA" id="ARBA00022692"/>
    </source>
</evidence>
<dbReference type="GO" id="GO:0050897">
    <property type="term" value="F:cobalt ion binding"/>
    <property type="evidence" value="ECO:0007669"/>
    <property type="project" value="TreeGrafter"/>
</dbReference>
<reference evidence="9" key="1">
    <citation type="journal article" date="2023" name="Int. J. Syst. Evol. Microbiol.">
        <title>Mesoterricola silvestris gen. nov., sp. nov., Mesoterricola sediminis sp. nov., Geothrix oryzae sp. nov., Geothrix edaphica sp. nov., Geothrix rubra sp. nov., and Geothrix limicola sp. nov., six novel members of Acidobacteriota isolated from soils.</title>
        <authorList>
            <person name="Itoh H."/>
            <person name="Sugisawa Y."/>
            <person name="Mise K."/>
            <person name="Xu Z."/>
            <person name="Kuniyasu M."/>
            <person name="Ushijima N."/>
            <person name="Kawano K."/>
            <person name="Kobayashi E."/>
            <person name="Shiratori Y."/>
            <person name="Masuda Y."/>
            <person name="Senoo K."/>
        </authorList>
    </citation>
    <scope>NUCLEOTIDE SEQUENCE</scope>
    <source>
        <strain evidence="9">W786</strain>
    </source>
</reference>
<comment type="subcellular location">
    <subcellularLocation>
        <location evidence="1">Cell membrane</location>
        <topology evidence="1">Multi-pass membrane protein</topology>
    </subcellularLocation>
</comment>
<proteinExistence type="inferred from homology"/>
<evidence type="ECO:0000256" key="7">
    <source>
        <dbReference type="ARBA" id="ARBA00023136"/>
    </source>
</evidence>
<evidence type="ECO:0000313" key="10">
    <source>
        <dbReference type="Proteomes" id="UP001228113"/>
    </source>
</evidence>
<dbReference type="AlphaFoldDB" id="A0AA48KDT2"/>
<dbReference type="RefSeq" id="WP_243328979.1">
    <property type="nucleotide sequence ID" value="NZ_AP027081.1"/>
</dbReference>
<comment type="similarity">
    <text evidence="2">Belongs to the CorA metal ion transporter (MIT) (TC 1.A.35) family.</text>
</comment>
<evidence type="ECO:0000256" key="1">
    <source>
        <dbReference type="ARBA" id="ARBA00004651"/>
    </source>
</evidence>
<organism evidence="9 10">
    <name type="scientific">Mesoterricola sediminis</name>
    <dbReference type="NCBI Taxonomy" id="2927980"/>
    <lineage>
        <taxon>Bacteria</taxon>
        <taxon>Pseudomonadati</taxon>
        <taxon>Acidobacteriota</taxon>
        <taxon>Holophagae</taxon>
        <taxon>Holophagales</taxon>
        <taxon>Holophagaceae</taxon>
        <taxon>Mesoterricola</taxon>
    </lineage>
</organism>
<dbReference type="InterPro" id="IPR002523">
    <property type="entry name" value="MgTranspt_CorA/ZnTranspt_ZntB"/>
</dbReference>
<dbReference type="InterPro" id="IPR045863">
    <property type="entry name" value="CorA_TM1_TM2"/>
</dbReference>